<dbReference type="EMBL" id="AB853026">
    <property type="protein sequence ID" value="BAO19237.1"/>
    <property type="molecule type" value="Genomic_DNA"/>
</dbReference>
<accession>V5YPB0</accession>
<proteinExistence type="predicted"/>
<dbReference type="Gene3D" id="3.40.50.300">
    <property type="entry name" value="P-loop containing nucleotide triphosphate hydrolases"/>
    <property type="match status" value="2"/>
</dbReference>
<evidence type="ECO:0000313" key="1">
    <source>
        <dbReference type="EMBL" id="BAO19237.1"/>
    </source>
</evidence>
<dbReference type="RefSeq" id="WP_023842777.1">
    <property type="nucleotide sequence ID" value="NC_022995.1"/>
</dbReference>
<dbReference type="SUPFAM" id="SSF52540">
    <property type="entry name" value="P-loop containing nucleoside triphosphate hydrolases"/>
    <property type="match status" value="1"/>
</dbReference>
<protein>
    <submittedName>
        <fullName evidence="1">Uncharacterized protein</fullName>
    </submittedName>
</protein>
<dbReference type="AlphaFoldDB" id="V5YPB0"/>
<reference evidence="1" key="1">
    <citation type="journal article" date="2014" name="Microbiology">
        <title>A 2,4-dichlorophenoxyacetic acid degradation plasmid pM7012 discloses distribution of an unclassified megaplasmid group across bacterial species.</title>
        <authorList>
            <person name="Sakai Y."/>
            <person name="Ogawa N."/>
            <person name="Shimomura Y."/>
            <person name="Fujii T."/>
        </authorList>
    </citation>
    <scope>NUCLEOTIDE SEQUENCE</scope>
    <source>
        <strain evidence="1">M701</strain>
    </source>
</reference>
<geneLocation type="plasmid" evidence="1">
    <name>pM7012</name>
</geneLocation>
<organism evidence="1">
    <name type="scientific">Burkholderia sp. M701</name>
    <dbReference type="NCBI Taxonomy" id="326454"/>
    <lineage>
        <taxon>Bacteria</taxon>
        <taxon>Pseudomonadati</taxon>
        <taxon>Pseudomonadota</taxon>
        <taxon>Betaproteobacteria</taxon>
        <taxon>Burkholderiales</taxon>
        <taxon>Burkholderiaceae</taxon>
        <taxon>Burkholderia</taxon>
    </lineage>
</organism>
<reference evidence="1" key="2">
    <citation type="submission" date="2024-06" db="EMBL/GenBank/DDBJ databases">
        <authorList>
            <person name="Sakai Y."/>
            <person name="Fujii T."/>
        </authorList>
    </citation>
    <scope>NUCLEOTIDE SEQUENCE</scope>
    <source>
        <strain evidence="1">M701</strain>
        <plasmid evidence="1">pM7012</plasmid>
    </source>
</reference>
<dbReference type="InterPro" id="IPR027417">
    <property type="entry name" value="P-loop_NTPase"/>
</dbReference>
<name>V5YPB0_9BURK</name>
<keyword evidence="1" id="KW-0614">Plasmid</keyword>
<sequence length="273" mass="30054">MFKSVFAKEFTAVPWLETSALMQSHPTGIVFSVEKPNVIVGPNGAGKSALMRALSLATLSSLTGISALDDKYAGGLGQEPCWKKIEERWREKYEFLGGLTMETDNAPAMFYRPGHLPGNERMVAAAMMTGYFEEAKEYGRLTRNKSSGQQCSALLDRIVEVLKGAPASKQYAMQNWSWNGGKPDNWAGDNVRYLKARFGTLPDTAVPVILMDEPEQSLDAKAEAMLWRHIVGADTSKVQVIVATHSLSPIMHPDKYNLIEAVPGYANEVRALL</sequence>